<dbReference type="Proteomes" id="UP000031036">
    <property type="component" value="Unassembled WGS sequence"/>
</dbReference>
<feature type="region of interest" description="Disordered" evidence="2">
    <location>
        <begin position="1"/>
        <end position="24"/>
    </location>
</feature>
<feature type="compositionally biased region" description="Basic and acidic residues" evidence="2">
    <location>
        <begin position="55"/>
        <end position="70"/>
    </location>
</feature>
<evidence type="ECO:0000313" key="3">
    <source>
        <dbReference type="EMBL" id="KHN88839.1"/>
    </source>
</evidence>
<keyword evidence="4" id="KW-1185">Reference proteome</keyword>
<proteinExistence type="predicted"/>
<feature type="compositionally biased region" description="Polar residues" evidence="2">
    <location>
        <begin position="594"/>
        <end position="607"/>
    </location>
</feature>
<dbReference type="OrthoDB" id="10651192at2759"/>
<evidence type="ECO:0000256" key="1">
    <source>
        <dbReference type="SAM" id="Coils"/>
    </source>
</evidence>
<feature type="region of interest" description="Disordered" evidence="2">
    <location>
        <begin position="501"/>
        <end position="574"/>
    </location>
</feature>
<evidence type="ECO:0000256" key="2">
    <source>
        <dbReference type="SAM" id="MobiDB-lite"/>
    </source>
</evidence>
<feature type="region of interest" description="Disordered" evidence="2">
    <location>
        <begin position="292"/>
        <end position="323"/>
    </location>
</feature>
<feature type="region of interest" description="Disordered" evidence="2">
    <location>
        <begin position="55"/>
        <end position="85"/>
    </location>
</feature>
<feature type="region of interest" description="Disordered" evidence="2">
    <location>
        <begin position="594"/>
        <end position="616"/>
    </location>
</feature>
<protein>
    <submittedName>
        <fullName evidence="3">Uncharacterized protein</fullName>
    </submittedName>
</protein>
<feature type="compositionally biased region" description="Low complexity" evidence="2">
    <location>
        <begin position="501"/>
        <end position="512"/>
    </location>
</feature>
<feature type="compositionally biased region" description="Basic and acidic residues" evidence="2">
    <location>
        <begin position="7"/>
        <end position="19"/>
    </location>
</feature>
<feature type="compositionally biased region" description="Polar residues" evidence="2">
    <location>
        <begin position="543"/>
        <end position="554"/>
    </location>
</feature>
<dbReference type="EMBL" id="JPKZ01000169">
    <property type="protein sequence ID" value="KHN88839.1"/>
    <property type="molecule type" value="Genomic_DNA"/>
</dbReference>
<feature type="region of interest" description="Disordered" evidence="2">
    <location>
        <begin position="475"/>
        <end position="494"/>
    </location>
</feature>
<name>A0A0B2W5B0_TOXCA</name>
<accession>A0A0B2W5B0</accession>
<keyword evidence="1" id="KW-0175">Coiled coil</keyword>
<gene>
    <name evidence="3" type="ORF">Tcan_06994</name>
</gene>
<dbReference type="AlphaFoldDB" id="A0A0B2W5B0"/>
<comment type="caution">
    <text evidence="3">The sequence shown here is derived from an EMBL/GenBank/DDBJ whole genome shotgun (WGS) entry which is preliminary data.</text>
</comment>
<organism evidence="3 4">
    <name type="scientific">Toxocara canis</name>
    <name type="common">Canine roundworm</name>
    <dbReference type="NCBI Taxonomy" id="6265"/>
    <lineage>
        <taxon>Eukaryota</taxon>
        <taxon>Metazoa</taxon>
        <taxon>Ecdysozoa</taxon>
        <taxon>Nematoda</taxon>
        <taxon>Chromadorea</taxon>
        <taxon>Rhabditida</taxon>
        <taxon>Spirurina</taxon>
        <taxon>Ascaridomorpha</taxon>
        <taxon>Ascaridoidea</taxon>
        <taxon>Toxocaridae</taxon>
        <taxon>Toxocara</taxon>
    </lineage>
</organism>
<reference evidence="3 4" key="1">
    <citation type="submission" date="2014-11" db="EMBL/GenBank/DDBJ databases">
        <title>Genetic blueprint of the zoonotic pathogen Toxocara canis.</title>
        <authorList>
            <person name="Zhu X.-Q."/>
            <person name="Korhonen P.K."/>
            <person name="Cai H."/>
            <person name="Young N.D."/>
            <person name="Nejsum P."/>
            <person name="von Samson-Himmelstjerna G."/>
            <person name="Boag P.R."/>
            <person name="Tan P."/>
            <person name="Li Q."/>
            <person name="Min J."/>
            <person name="Yang Y."/>
            <person name="Wang X."/>
            <person name="Fang X."/>
            <person name="Hall R.S."/>
            <person name="Hofmann A."/>
            <person name="Sternberg P.W."/>
            <person name="Jex A.R."/>
            <person name="Gasser R.B."/>
        </authorList>
    </citation>
    <scope>NUCLEOTIDE SEQUENCE [LARGE SCALE GENOMIC DNA]</scope>
    <source>
        <strain evidence="3">PN_DK_2014</strain>
    </source>
</reference>
<sequence length="616" mass="70394">MFRRNLGKKESDQPKKRETTIGSAMTPDRTKYWELIALSFVKQPTFPDTIEMFRRNLGKKESDQPKKRETTIGSAMTPDRTPSVRQLRQQLEKQERDHSKRIQEMCSFYEEKLIRFDAMQVRYMAAREHQETLFRRIKKLENELADMQRKKECIEAELNNAIANKKSVLPLTEKSSDLMNESDAVKWIENDKRYQDMKERCARFQKELANANELIAERDETIAEFEKRVDALRQIARELPLDNSDDPIERLKVRKRRLSKEEIDIRQGESSDSDSEYPELLVIIDEIDDEEVSNSNIKKNNREENTESASAQNGRGRAASLQQRKKAVERKLDDLTSYIITVQRRLQSYNSELKTKLASECELQRRVKKLQLMNAKLEGECEQMRTAAIEKPFGEVTKLAERLRDLEVASSSATTSLQSCTNAFDRINVQKNEYKAIISSSIEEIDKLCQMVKQYLHTARNMPSAEIDLNTTTEADDHLDETPPPQNGSKVLPEPHVILTPSTECSETPTSSVNSREAAMRSATPYRKCKPEAKRNPFDPQFGSRTVSNASGNRSIGDLSGLPKNGRNNTDSSFTTDCSIITLDKTCFIPTESSPQTTGAFQGTRSDGTIHRVGNI</sequence>
<feature type="coiled-coil region" evidence="1">
    <location>
        <begin position="194"/>
        <end position="228"/>
    </location>
</feature>
<evidence type="ECO:0000313" key="4">
    <source>
        <dbReference type="Proteomes" id="UP000031036"/>
    </source>
</evidence>